<keyword evidence="5" id="KW-1185">Reference proteome</keyword>
<dbReference type="PANTHER" id="PTHR44196:SF2">
    <property type="entry name" value="SHORT-CHAIN DEHYDROGENASE-RELATED"/>
    <property type="match status" value="1"/>
</dbReference>
<dbReference type="CDD" id="cd05233">
    <property type="entry name" value="SDR_c"/>
    <property type="match status" value="1"/>
</dbReference>
<dbReference type="Gene3D" id="3.40.50.720">
    <property type="entry name" value="NAD(P)-binding Rossmann-like Domain"/>
    <property type="match status" value="1"/>
</dbReference>
<evidence type="ECO:0000256" key="1">
    <source>
        <dbReference type="ARBA" id="ARBA00006484"/>
    </source>
</evidence>
<dbReference type="PRINTS" id="PR00081">
    <property type="entry name" value="GDHRDH"/>
</dbReference>
<dbReference type="InterPro" id="IPR036291">
    <property type="entry name" value="NAD(P)-bd_dom_sf"/>
</dbReference>
<dbReference type="GO" id="GO:0016491">
    <property type="term" value="F:oxidoreductase activity"/>
    <property type="evidence" value="ECO:0007669"/>
    <property type="project" value="UniProtKB-KW"/>
</dbReference>
<evidence type="ECO:0000313" key="5">
    <source>
        <dbReference type="Proteomes" id="UP000600171"/>
    </source>
</evidence>
<keyword evidence="2" id="KW-0560">Oxidoreductase</keyword>
<evidence type="ECO:0000313" key="4">
    <source>
        <dbReference type="EMBL" id="GGH62569.1"/>
    </source>
</evidence>
<organism evidence="4 5">
    <name type="scientific">Rothia aerolata</name>
    <dbReference type="NCBI Taxonomy" id="1812262"/>
    <lineage>
        <taxon>Bacteria</taxon>
        <taxon>Bacillati</taxon>
        <taxon>Actinomycetota</taxon>
        <taxon>Actinomycetes</taxon>
        <taxon>Micrococcales</taxon>
        <taxon>Micrococcaceae</taxon>
        <taxon>Rothia</taxon>
    </lineage>
</organism>
<dbReference type="PRINTS" id="PR00080">
    <property type="entry name" value="SDRFAMILY"/>
</dbReference>
<dbReference type="PIRSF" id="PIRSF000126">
    <property type="entry name" value="11-beta-HSD1"/>
    <property type="match status" value="1"/>
</dbReference>
<proteinExistence type="inferred from homology"/>
<dbReference type="GO" id="GO:0016020">
    <property type="term" value="C:membrane"/>
    <property type="evidence" value="ECO:0007669"/>
    <property type="project" value="TreeGrafter"/>
</dbReference>
<dbReference type="Pfam" id="PF00106">
    <property type="entry name" value="adh_short"/>
    <property type="match status" value="1"/>
</dbReference>
<evidence type="ECO:0000256" key="3">
    <source>
        <dbReference type="RuleBase" id="RU000363"/>
    </source>
</evidence>
<protein>
    <submittedName>
        <fullName evidence="4">Short-chain dehydrogenase</fullName>
    </submittedName>
</protein>
<comment type="caution">
    <text evidence="4">The sequence shown here is derived from an EMBL/GenBank/DDBJ whole genome shotgun (WGS) entry which is preliminary data.</text>
</comment>
<accession>A0A917IT05</accession>
<dbReference type="SUPFAM" id="SSF51735">
    <property type="entry name" value="NAD(P)-binding Rossmann-fold domains"/>
    <property type="match status" value="1"/>
</dbReference>
<dbReference type="AlphaFoldDB" id="A0A917IT05"/>
<reference evidence="4 5" key="1">
    <citation type="journal article" date="2014" name="Int. J. Syst. Evol. Microbiol.">
        <title>Complete genome sequence of Corynebacterium casei LMG S-19264T (=DSM 44701T), isolated from a smear-ripened cheese.</title>
        <authorList>
            <consortium name="US DOE Joint Genome Institute (JGI-PGF)"/>
            <person name="Walter F."/>
            <person name="Albersmeier A."/>
            <person name="Kalinowski J."/>
            <person name="Ruckert C."/>
        </authorList>
    </citation>
    <scope>NUCLEOTIDE SEQUENCE [LARGE SCALE GENOMIC DNA]</scope>
    <source>
        <strain evidence="4 5">CCM 8669</strain>
    </source>
</reference>
<gene>
    <name evidence="4" type="ORF">GCM10007359_12930</name>
</gene>
<dbReference type="RefSeq" id="WP_188359554.1">
    <property type="nucleotide sequence ID" value="NZ_BMDC01000002.1"/>
</dbReference>
<sequence>MATSETSLRASYVLITGASSGIGLEFARQYAAAGYSLVLSARRRQQLESLAETLRSDFGADVEVLPADLLNQDDVARLIARLQETERPVEVLVNNAGFGLGKSFHEAPLEKHLAQVDVLARVPLALMHTAITSMLPRGRGKIINVASVAAFTPGGTYSAVKRFVVSISKSANIQYGGQGLLVTAVCPGLTRSDFHSNMNQTEPKLPELFWLSPERVVRDAIAANNAGAAVVIPSLPYKLLSFAARVAPPKLIGAAIARTRDY</sequence>
<name>A0A917IT05_9MICC</name>
<dbReference type="EMBL" id="BMDC01000002">
    <property type="protein sequence ID" value="GGH62569.1"/>
    <property type="molecule type" value="Genomic_DNA"/>
</dbReference>
<dbReference type="InterPro" id="IPR002347">
    <property type="entry name" value="SDR_fam"/>
</dbReference>
<comment type="similarity">
    <text evidence="1 3">Belongs to the short-chain dehydrogenases/reductases (SDR) family.</text>
</comment>
<dbReference type="PANTHER" id="PTHR44196">
    <property type="entry name" value="DEHYDROGENASE/REDUCTASE SDR FAMILY MEMBER 7B"/>
    <property type="match status" value="1"/>
</dbReference>
<dbReference type="Proteomes" id="UP000600171">
    <property type="component" value="Unassembled WGS sequence"/>
</dbReference>
<evidence type="ECO:0000256" key="2">
    <source>
        <dbReference type="ARBA" id="ARBA00023002"/>
    </source>
</evidence>